<dbReference type="PANTHER" id="PTHR14540:SF2">
    <property type="entry name" value="INTEGRATOR COMPLEX SUBUNIT 15"/>
    <property type="match status" value="1"/>
</dbReference>
<protein>
    <submittedName>
        <fullName evidence="1">Uncharacterized protein</fullName>
    </submittedName>
</protein>
<dbReference type="InterPro" id="IPR027844">
    <property type="entry name" value="INTS15"/>
</dbReference>
<keyword evidence="2" id="KW-1185">Reference proteome</keyword>
<dbReference type="PANTHER" id="PTHR14540">
    <property type="entry name" value="INTEGRATOR COMPLEX SUBUNIT 15"/>
    <property type="match status" value="1"/>
</dbReference>
<gene>
    <name evidence="1" type="ORF">AB6A40_005440</name>
</gene>
<sequence>MSVVVGRRQTNNFPLCVVEALEQVTKYCSHPAGPGRRPNLVRNNELQYQLDADLFCISPDRRVSRLNPLQQLKLLQILCGYFQEKSSEPRAQQYSYFQTIFCGREGETLLHDARISLLMKLCSLAVQFPCPSLLIHVSQWLSQIGSGKTYAQKLISVLVDYFLFSPPEYNLHTYLMPLDDDAPEFVAYFIAYSITDYNFRPQHITVLQRWLTGDHCDSLVSIVKEVPTIARQFAESAFGNLVLYDIISGGRKQNQLHGVTVMLYSDWSRQPPLRLFPAFKILVSSDFSASIDIPTLAYHIHIATLAGFWSTHDSAELVSSNSDISPELRRVFSE</sequence>
<proteinExistence type="predicted"/>
<reference evidence="1 2" key="1">
    <citation type="submission" date="2024-08" db="EMBL/GenBank/DDBJ databases">
        <title>Gnathostoma spinigerum genome.</title>
        <authorList>
            <person name="Gonzalez-Bertolin B."/>
            <person name="Monzon S."/>
            <person name="Zaballos A."/>
            <person name="Jimenez P."/>
            <person name="Dekumyoy P."/>
            <person name="Varona S."/>
            <person name="Cuesta I."/>
            <person name="Sumanam S."/>
            <person name="Adisakwattana P."/>
            <person name="Gasser R.B."/>
            <person name="Hernandez-Gonzalez A."/>
            <person name="Young N.D."/>
            <person name="Perteguer M.J."/>
        </authorList>
    </citation>
    <scope>NUCLEOTIDE SEQUENCE [LARGE SCALE GENOMIC DNA]</scope>
    <source>
        <strain evidence="1">AL3</strain>
        <tissue evidence="1">Liver</tissue>
    </source>
</reference>
<dbReference type="Proteomes" id="UP001608902">
    <property type="component" value="Unassembled WGS sequence"/>
</dbReference>
<comment type="caution">
    <text evidence="1">The sequence shown here is derived from an EMBL/GenBank/DDBJ whole genome shotgun (WGS) entry which is preliminary data.</text>
</comment>
<accession>A0ABD6EMS6</accession>
<dbReference type="EMBL" id="JBGFUD010003455">
    <property type="protein sequence ID" value="MFH4978731.1"/>
    <property type="molecule type" value="Genomic_DNA"/>
</dbReference>
<organism evidence="1 2">
    <name type="scientific">Gnathostoma spinigerum</name>
    <dbReference type="NCBI Taxonomy" id="75299"/>
    <lineage>
        <taxon>Eukaryota</taxon>
        <taxon>Metazoa</taxon>
        <taxon>Ecdysozoa</taxon>
        <taxon>Nematoda</taxon>
        <taxon>Chromadorea</taxon>
        <taxon>Rhabditida</taxon>
        <taxon>Spirurina</taxon>
        <taxon>Gnathostomatomorpha</taxon>
        <taxon>Gnathostomatoidea</taxon>
        <taxon>Gnathostomatidae</taxon>
        <taxon>Gnathostoma</taxon>
    </lineage>
</organism>
<evidence type="ECO:0000313" key="2">
    <source>
        <dbReference type="Proteomes" id="UP001608902"/>
    </source>
</evidence>
<dbReference type="AlphaFoldDB" id="A0ABD6EMS6"/>
<name>A0ABD6EMS6_9BILA</name>
<dbReference type="Pfam" id="PF14964">
    <property type="entry name" value="INTS15"/>
    <property type="match status" value="1"/>
</dbReference>
<evidence type="ECO:0000313" key="1">
    <source>
        <dbReference type="EMBL" id="MFH4978731.1"/>
    </source>
</evidence>